<name>A0A8S9MYB1_BRACR</name>
<dbReference type="Proteomes" id="UP000712600">
    <property type="component" value="Unassembled WGS sequence"/>
</dbReference>
<comment type="caution">
    <text evidence="3">The sequence shown here is derived from an EMBL/GenBank/DDBJ whole genome shotgun (WGS) entry which is preliminary data.</text>
</comment>
<evidence type="ECO:0000256" key="1">
    <source>
        <dbReference type="SAM" id="Phobius"/>
    </source>
</evidence>
<organism evidence="3 4">
    <name type="scientific">Brassica cretica</name>
    <name type="common">Mustard</name>
    <dbReference type="NCBI Taxonomy" id="69181"/>
    <lineage>
        <taxon>Eukaryota</taxon>
        <taxon>Viridiplantae</taxon>
        <taxon>Streptophyta</taxon>
        <taxon>Embryophyta</taxon>
        <taxon>Tracheophyta</taxon>
        <taxon>Spermatophyta</taxon>
        <taxon>Magnoliopsida</taxon>
        <taxon>eudicotyledons</taxon>
        <taxon>Gunneridae</taxon>
        <taxon>Pentapetalae</taxon>
        <taxon>rosids</taxon>
        <taxon>malvids</taxon>
        <taxon>Brassicales</taxon>
        <taxon>Brassicaceae</taxon>
        <taxon>Brassiceae</taxon>
        <taxon>Brassica</taxon>
    </lineage>
</organism>
<keyword evidence="1" id="KW-0812">Transmembrane</keyword>
<accession>A0A8S9MYB1</accession>
<sequence>MCVGVSGLGVLRLEVFWLGVVVYGHPDPTLVVSLSAVPSARCPHQSPLISAEGPINVVKISVLRSSESASSEVVRGVDLSLSFGFLGDTAWDFSASQCLWWSLDSIGSAVSTSFEVCSGCSSDSLVPRWLLMKQYKEVGVLGLPMKVSLEKGALVSGVGLSYFWSFVLGVLVLAWYRERWVQVCSVLCCCVGHFVAYSLLCLVGSWQECRQFKDFWTYCYSPYQRLSSDSDI</sequence>
<gene>
    <name evidence="3" type="ORF">F2Q69_00054803</name>
</gene>
<reference evidence="3" key="1">
    <citation type="submission" date="2019-12" db="EMBL/GenBank/DDBJ databases">
        <title>Genome sequencing and annotation of Brassica cretica.</title>
        <authorList>
            <person name="Studholme D.J."/>
            <person name="Sarris P."/>
        </authorList>
    </citation>
    <scope>NUCLEOTIDE SEQUENCE</scope>
    <source>
        <strain evidence="3">PFS-109/04</strain>
        <tissue evidence="3">Leaf</tissue>
    </source>
</reference>
<feature type="transmembrane region" description="Helical" evidence="1">
    <location>
        <begin position="153"/>
        <end position="174"/>
    </location>
</feature>
<dbReference type="EMBL" id="QGKX02002183">
    <property type="protein sequence ID" value="KAF3488156.1"/>
    <property type="molecule type" value="Genomic_DNA"/>
</dbReference>
<keyword evidence="1" id="KW-0472">Membrane</keyword>
<keyword evidence="1" id="KW-1133">Transmembrane helix</keyword>
<evidence type="ECO:0000313" key="4">
    <source>
        <dbReference type="Proteomes" id="UP000712600"/>
    </source>
</evidence>
<feature type="signal peptide" evidence="2">
    <location>
        <begin position="1"/>
        <end position="24"/>
    </location>
</feature>
<dbReference type="AlphaFoldDB" id="A0A8S9MYB1"/>
<feature type="chain" id="PRO_5035848015" evidence="2">
    <location>
        <begin position="25"/>
        <end position="232"/>
    </location>
</feature>
<evidence type="ECO:0000256" key="2">
    <source>
        <dbReference type="SAM" id="SignalP"/>
    </source>
</evidence>
<protein>
    <submittedName>
        <fullName evidence="3">Uncharacterized protein</fullName>
    </submittedName>
</protein>
<keyword evidence="2" id="KW-0732">Signal</keyword>
<evidence type="ECO:0000313" key="3">
    <source>
        <dbReference type="EMBL" id="KAF3488156.1"/>
    </source>
</evidence>
<feature type="transmembrane region" description="Helical" evidence="1">
    <location>
        <begin position="180"/>
        <end position="203"/>
    </location>
</feature>
<proteinExistence type="predicted"/>